<protein>
    <recommendedName>
        <fullName evidence="1">Tf2-1-like SH3-like domain-containing protein</fullName>
    </recommendedName>
</protein>
<dbReference type="RefSeq" id="XP_016724215.1">
    <property type="nucleotide sequence ID" value="XM_016868726.1"/>
</dbReference>
<dbReference type="OrthoDB" id="1931063at2759"/>
<dbReference type="AlphaFoldDB" id="A0A1U8MBR5"/>
<gene>
    <name evidence="3" type="primary">LOC107936076</name>
</gene>
<dbReference type="STRING" id="3635.A0A1U8MBR5"/>
<dbReference type="Proteomes" id="UP000818029">
    <property type="component" value="Chromosome A02"/>
</dbReference>
<dbReference type="InterPro" id="IPR056924">
    <property type="entry name" value="SH3_Tf2-1"/>
</dbReference>
<dbReference type="Pfam" id="PF24626">
    <property type="entry name" value="SH3_Tf2-1"/>
    <property type="match status" value="1"/>
</dbReference>
<feature type="domain" description="Tf2-1-like SH3-like" evidence="1">
    <location>
        <begin position="2"/>
        <end position="67"/>
    </location>
</feature>
<proteinExistence type="predicted"/>
<organism evidence="2 3">
    <name type="scientific">Gossypium hirsutum</name>
    <name type="common">Upland cotton</name>
    <name type="synonym">Gossypium mexicanum</name>
    <dbReference type="NCBI Taxonomy" id="3635"/>
    <lineage>
        <taxon>Eukaryota</taxon>
        <taxon>Viridiplantae</taxon>
        <taxon>Streptophyta</taxon>
        <taxon>Embryophyta</taxon>
        <taxon>Tracheophyta</taxon>
        <taxon>Spermatophyta</taxon>
        <taxon>Magnoliopsida</taxon>
        <taxon>eudicotyledons</taxon>
        <taxon>Gunneridae</taxon>
        <taxon>Pentapetalae</taxon>
        <taxon>rosids</taxon>
        <taxon>malvids</taxon>
        <taxon>Malvales</taxon>
        <taxon>Malvaceae</taxon>
        <taxon>Malvoideae</taxon>
        <taxon>Gossypium</taxon>
    </lineage>
</organism>
<keyword evidence="2" id="KW-1185">Reference proteome</keyword>
<dbReference type="SUPFAM" id="SSF54160">
    <property type="entry name" value="Chromo domain-like"/>
    <property type="match status" value="1"/>
</dbReference>
<evidence type="ECO:0000313" key="2">
    <source>
        <dbReference type="Proteomes" id="UP000818029"/>
    </source>
</evidence>
<sequence>MGDYVFIKVLPWKKILMFGRQDKLSPRFIGPYHILKHMGPITYQFDLPPELDRIHDVFHVSLLRRYHFDPTHIVPVKEIEVRPDLTFEEELVQILDCKVKILRRKSIPLVKVVWHNHSSKEATWEPKKARRQ</sequence>
<dbReference type="GeneID" id="107936076"/>
<dbReference type="InterPro" id="IPR016197">
    <property type="entry name" value="Chromo-like_dom_sf"/>
</dbReference>
<dbReference type="KEGG" id="ghi:107936076"/>
<dbReference type="PaxDb" id="3635-A0A1U8MBR5"/>
<dbReference type="PANTHER" id="PTHR46148:SF44">
    <property type="entry name" value="GAG-POL POLYPROTEIN"/>
    <property type="match status" value="1"/>
</dbReference>
<dbReference type="PANTHER" id="PTHR46148">
    <property type="entry name" value="CHROMO DOMAIN-CONTAINING PROTEIN"/>
    <property type="match status" value="1"/>
</dbReference>
<evidence type="ECO:0000313" key="3">
    <source>
        <dbReference type="RefSeq" id="XP_016724215.1"/>
    </source>
</evidence>
<name>A0A1U8MBR5_GOSHI</name>
<accession>A0A1U8MBR5</accession>
<reference evidence="3" key="2">
    <citation type="submission" date="2025-08" db="UniProtKB">
        <authorList>
            <consortium name="RefSeq"/>
        </authorList>
    </citation>
    <scope>IDENTIFICATION</scope>
</reference>
<reference evidence="2" key="1">
    <citation type="journal article" date="2020" name="Nat. Genet.">
        <title>Genomic diversifications of five Gossypium allopolyploid species and their impact on cotton improvement.</title>
        <authorList>
            <person name="Chen Z.J."/>
            <person name="Sreedasyam A."/>
            <person name="Ando A."/>
            <person name="Song Q."/>
            <person name="De Santiago L.M."/>
            <person name="Hulse-Kemp A.M."/>
            <person name="Ding M."/>
            <person name="Ye W."/>
            <person name="Kirkbride R.C."/>
            <person name="Jenkins J."/>
            <person name="Plott C."/>
            <person name="Lovell J."/>
            <person name="Lin Y.M."/>
            <person name="Vaughn R."/>
            <person name="Liu B."/>
            <person name="Simpson S."/>
            <person name="Scheffler B.E."/>
            <person name="Wen L."/>
            <person name="Saski C.A."/>
            <person name="Grover C.E."/>
            <person name="Hu G."/>
            <person name="Conover J.L."/>
            <person name="Carlson J.W."/>
            <person name="Shu S."/>
            <person name="Boston L.B."/>
            <person name="Williams M."/>
            <person name="Peterson D.G."/>
            <person name="McGee K."/>
            <person name="Jones D.C."/>
            <person name="Wendel J.F."/>
            <person name="Stelly D.M."/>
            <person name="Grimwood J."/>
            <person name="Schmutz J."/>
        </authorList>
    </citation>
    <scope>NUCLEOTIDE SEQUENCE [LARGE SCALE GENOMIC DNA]</scope>
    <source>
        <strain evidence="2">cv. TM-1</strain>
    </source>
</reference>
<evidence type="ECO:0000259" key="1">
    <source>
        <dbReference type="Pfam" id="PF24626"/>
    </source>
</evidence>